<evidence type="ECO:0000256" key="7">
    <source>
        <dbReference type="ARBA" id="ARBA00023136"/>
    </source>
</evidence>
<organism evidence="9 10">
    <name type="scientific">Prymnesium parvum</name>
    <name type="common">Toxic golden alga</name>
    <dbReference type="NCBI Taxonomy" id="97485"/>
    <lineage>
        <taxon>Eukaryota</taxon>
        <taxon>Haptista</taxon>
        <taxon>Haptophyta</taxon>
        <taxon>Prymnesiophyceae</taxon>
        <taxon>Prymnesiales</taxon>
        <taxon>Prymnesiaceae</taxon>
        <taxon>Prymnesium</taxon>
    </lineage>
</organism>
<evidence type="ECO:0000313" key="9">
    <source>
        <dbReference type="EMBL" id="KAL1499519.1"/>
    </source>
</evidence>
<comment type="function">
    <text evidence="8">Essential core component of the TIM22 complex, a complex that mediates the import and insertion of multi-pass transmembrane proteins into the mitochondrial inner membrane. In the TIM22 complex, it constitutes the voltage-activated and signal-gated channel. Forms a twin-pore translocase that uses the membrane potential as external driving force in 2 voltage-dependent steps.</text>
</comment>
<comment type="subcellular location">
    <subcellularLocation>
        <location evidence="1 8">Mitochondrion inner membrane</location>
        <topology evidence="1 8">Multi-pass membrane protein</topology>
    </subcellularLocation>
</comment>
<dbReference type="PANTHER" id="PTHR14110:SF0">
    <property type="entry name" value="MITOCHONDRIAL IMPORT INNER MEMBRANE TRANSLOCASE SUBUNIT TIM22"/>
    <property type="match status" value="1"/>
</dbReference>
<evidence type="ECO:0000256" key="2">
    <source>
        <dbReference type="ARBA" id="ARBA00008444"/>
    </source>
</evidence>
<evidence type="ECO:0000256" key="3">
    <source>
        <dbReference type="ARBA" id="ARBA00022692"/>
    </source>
</evidence>
<evidence type="ECO:0000256" key="5">
    <source>
        <dbReference type="ARBA" id="ARBA00022989"/>
    </source>
</evidence>
<dbReference type="AlphaFoldDB" id="A0AB34IHC2"/>
<dbReference type="PANTHER" id="PTHR14110">
    <property type="entry name" value="MITOCHONDRIAL IMPORT INNER MEMBRANE TRANSLOCASE SUBUNIT TIM22"/>
    <property type="match status" value="1"/>
</dbReference>
<reference evidence="9 10" key="1">
    <citation type="journal article" date="2024" name="Science">
        <title>Giant polyketide synthase enzymes in the biosynthesis of giant marine polyether toxins.</title>
        <authorList>
            <person name="Fallon T.R."/>
            <person name="Shende V.V."/>
            <person name="Wierzbicki I.H."/>
            <person name="Pendleton A.L."/>
            <person name="Watervoot N.F."/>
            <person name="Auber R.P."/>
            <person name="Gonzalez D.J."/>
            <person name="Wisecaver J.H."/>
            <person name="Moore B.S."/>
        </authorList>
    </citation>
    <scope>NUCLEOTIDE SEQUENCE [LARGE SCALE GENOMIC DNA]</scope>
    <source>
        <strain evidence="9 10">12B1</strain>
    </source>
</reference>
<keyword evidence="10" id="KW-1185">Reference proteome</keyword>
<dbReference type="EMBL" id="JBGBPQ010000025">
    <property type="protein sequence ID" value="KAL1499519.1"/>
    <property type="molecule type" value="Genomic_DNA"/>
</dbReference>
<gene>
    <name evidence="9" type="ORF">AB1Y20_011722</name>
</gene>
<keyword evidence="4 8" id="KW-0999">Mitochondrion inner membrane</keyword>
<protein>
    <recommendedName>
        <fullName evidence="8">Mitochondrial import inner membrane translocase subunit TIM22</fullName>
    </recommendedName>
</protein>
<comment type="caution">
    <text evidence="9">The sequence shown here is derived from an EMBL/GenBank/DDBJ whole genome shotgun (WGS) entry which is preliminary data.</text>
</comment>
<dbReference type="GO" id="GO:0008320">
    <property type="term" value="F:protein transmembrane transporter activity"/>
    <property type="evidence" value="ECO:0007669"/>
    <property type="project" value="UniProtKB-UniRule"/>
</dbReference>
<keyword evidence="8" id="KW-0811">Translocation</keyword>
<dbReference type="Proteomes" id="UP001515480">
    <property type="component" value="Unassembled WGS sequence"/>
</dbReference>
<evidence type="ECO:0000313" key="10">
    <source>
        <dbReference type="Proteomes" id="UP001515480"/>
    </source>
</evidence>
<dbReference type="InterPro" id="IPR039175">
    <property type="entry name" value="TIM22"/>
</dbReference>
<keyword evidence="8" id="KW-0653">Protein transport</keyword>
<comment type="similarity">
    <text evidence="2 8">Belongs to the Tim17/Tim22/Tim23 family.</text>
</comment>
<accession>A0AB34IHC2</accession>
<name>A0AB34IHC2_PRYPA</name>
<keyword evidence="8" id="KW-0813">Transport</keyword>
<dbReference type="GO" id="GO:0030943">
    <property type="term" value="F:mitochondrion targeting sequence binding"/>
    <property type="evidence" value="ECO:0007669"/>
    <property type="project" value="TreeGrafter"/>
</dbReference>
<evidence type="ECO:0000256" key="4">
    <source>
        <dbReference type="ARBA" id="ARBA00022792"/>
    </source>
</evidence>
<comment type="subunit">
    <text evidence="8">Component of the TIM22 complex.</text>
</comment>
<dbReference type="GO" id="GO:0042721">
    <property type="term" value="C:TIM22 mitochondrial import inner membrane insertion complex"/>
    <property type="evidence" value="ECO:0007669"/>
    <property type="project" value="UniProtKB-UniRule"/>
</dbReference>
<keyword evidence="5" id="KW-1133">Transmembrane helix</keyword>
<evidence type="ECO:0000256" key="1">
    <source>
        <dbReference type="ARBA" id="ARBA00004448"/>
    </source>
</evidence>
<evidence type="ECO:0000256" key="6">
    <source>
        <dbReference type="ARBA" id="ARBA00023128"/>
    </source>
</evidence>
<keyword evidence="3" id="KW-0812">Transmembrane</keyword>
<dbReference type="Pfam" id="PF02466">
    <property type="entry name" value="Tim17"/>
    <property type="match status" value="1"/>
</dbReference>
<dbReference type="GO" id="GO:0045039">
    <property type="term" value="P:protein insertion into mitochondrial inner membrane"/>
    <property type="evidence" value="ECO:0007669"/>
    <property type="project" value="UniProtKB-UniRule"/>
</dbReference>
<proteinExistence type="inferred from homology"/>
<keyword evidence="7" id="KW-0472">Membrane</keyword>
<keyword evidence="6 8" id="KW-0496">Mitochondrion</keyword>
<sequence length="151" mass="15782">MEEWRPWQPPADPGQAARESCTMQSIISGVVGGGAGMALGAVLAPFNSSVGVESEHLPIKEQFRRGLREMGTQSRSWGKNLAVIGAVFQCSECFVEKSRGRSDRWNAVGGGCITGGVLAINAGPQGMAMGCAGFAVFSYAIDALGFGHMGE</sequence>
<evidence type="ECO:0000256" key="8">
    <source>
        <dbReference type="RuleBase" id="RU367038"/>
    </source>
</evidence>